<comment type="caution">
    <text evidence="1">The sequence shown here is derived from an EMBL/GenBank/DDBJ whole genome shotgun (WGS) entry which is preliminary data.</text>
</comment>
<evidence type="ECO:0008006" key="2">
    <source>
        <dbReference type="Google" id="ProtNLM"/>
    </source>
</evidence>
<proteinExistence type="predicted"/>
<accession>X1N1E9</accession>
<feature type="non-terminal residue" evidence="1">
    <location>
        <position position="1"/>
    </location>
</feature>
<dbReference type="PANTHER" id="PTHR35146">
    <property type="entry name" value="UPF0178 PROTEIN YAII"/>
    <property type="match status" value="1"/>
</dbReference>
<reference evidence="1" key="1">
    <citation type="journal article" date="2014" name="Front. Microbiol.">
        <title>High frequency of phylogenetically diverse reductive dehalogenase-homologous genes in deep subseafloor sedimentary metagenomes.</title>
        <authorList>
            <person name="Kawai M."/>
            <person name="Futagami T."/>
            <person name="Toyoda A."/>
            <person name="Takaki Y."/>
            <person name="Nishi S."/>
            <person name="Hori S."/>
            <person name="Arai W."/>
            <person name="Tsubouchi T."/>
            <person name="Morono Y."/>
            <person name="Uchiyama I."/>
            <person name="Ito T."/>
            <person name="Fujiyama A."/>
            <person name="Inagaki F."/>
            <person name="Takami H."/>
        </authorList>
    </citation>
    <scope>NUCLEOTIDE SEQUENCE</scope>
    <source>
        <strain evidence="1">Expedition CK06-06</strain>
    </source>
</reference>
<gene>
    <name evidence="1" type="ORF">S06H3_40480</name>
</gene>
<dbReference type="Pfam" id="PF02639">
    <property type="entry name" value="DUF188"/>
    <property type="match status" value="1"/>
</dbReference>
<dbReference type="InterPro" id="IPR003791">
    <property type="entry name" value="UPF0178"/>
</dbReference>
<dbReference type="AlphaFoldDB" id="X1N1E9"/>
<protein>
    <recommendedName>
        <fullName evidence="2">YaiI/YqxD family protein</fullName>
    </recommendedName>
</protein>
<dbReference type="PANTHER" id="PTHR35146:SF1">
    <property type="entry name" value="UPF0178 PROTEIN YAII"/>
    <property type="match status" value="1"/>
</dbReference>
<name>X1N1E9_9ZZZZ</name>
<organism evidence="1">
    <name type="scientific">marine sediment metagenome</name>
    <dbReference type="NCBI Taxonomy" id="412755"/>
    <lineage>
        <taxon>unclassified sequences</taxon>
        <taxon>metagenomes</taxon>
        <taxon>ecological metagenomes</taxon>
    </lineage>
</organism>
<dbReference type="EMBL" id="BARV01024851">
    <property type="protein sequence ID" value="GAI37842.1"/>
    <property type="molecule type" value="Genomic_DNA"/>
</dbReference>
<evidence type="ECO:0000313" key="1">
    <source>
        <dbReference type="EMBL" id="GAI37842.1"/>
    </source>
</evidence>
<sequence>SRCLKKGARVLGPNGRVFTEDSIGDALATRDLMSHLRDIGIMTGGPAPFEKRDRSQFLQSLDGIIQTIRNGK</sequence>